<comment type="subcellular location">
    <subcellularLocation>
        <location evidence="1">Cytoplasmic vesicle</location>
        <location evidence="1">Autophagosome</location>
    </subcellularLocation>
</comment>
<evidence type="ECO:0000256" key="7">
    <source>
        <dbReference type="SAM" id="Coils"/>
    </source>
</evidence>
<protein>
    <recommendedName>
        <fullName evidence="14">Next to BRCA1 gene 1 protein-like</fullName>
    </recommendedName>
</protein>
<evidence type="ECO:0000259" key="10">
    <source>
        <dbReference type="PROSITE" id="PS50135"/>
    </source>
</evidence>
<dbReference type="GO" id="GO:0031410">
    <property type="term" value="C:cytoplasmic vesicle"/>
    <property type="evidence" value="ECO:0007669"/>
    <property type="project" value="UniProtKB-KW"/>
</dbReference>
<feature type="compositionally biased region" description="Acidic residues" evidence="8">
    <location>
        <begin position="1029"/>
        <end position="1038"/>
    </location>
</feature>
<evidence type="ECO:0000259" key="9">
    <source>
        <dbReference type="PROSITE" id="PS50030"/>
    </source>
</evidence>
<keyword evidence="5" id="KW-0968">Cytoplasmic vesicle</keyword>
<feature type="compositionally biased region" description="Basic and acidic residues" evidence="8">
    <location>
        <begin position="198"/>
        <end position="208"/>
    </location>
</feature>
<feature type="domain" description="ZZ-type" evidence="10">
    <location>
        <begin position="360"/>
        <end position="412"/>
    </location>
</feature>
<dbReference type="PROSITE" id="PS50030">
    <property type="entry name" value="UBA"/>
    <property type="match status" value="1"/>
</dbReference>
<dbReference type="SMART" id="SM00291">
    <property type="entry name" value="ZnF_ZZ"/>
    <property type="match status" value="1"/>
</dbReference>
<dbReference type="InterPro" id="IPR053793">
    <property type="entry name" value="PB1-like"/>
</dbReference>
<evidence type="ECO:0000313" key="13">
    <source>
        <dbReference type="Proteomes" id="UP001519460"/>
    </source>
</evidence>
<dbReference type="Gene3D" id="3.10.20.90">
    <property type="entry name" value="Phosphatidylinositol 3-kinase Catalytic Subunit, Chain A, domain 1"/>
    <property type="match status" value="1"/>
</dbReference>
<dbReference type="GO" id="GO:0005776">
    <property type="term" value="C:autophagosome"/>
    <property type="evidence" value="ECO:0007669"/>
    <property type="project" value="UniProtKB-SubCell"/>
</dbReference>
<feature type="compositionally biased region" description="Basic and acidic residues" evidence="8">
    <location>
        <begin position="159"/>
        <end position="180"/>
    </location>
</feature>
<dbReference type="PANTHER" id="PTHR20930">
    <property type="entry name" value="OVARIAN CARCINOMA ANTIGEN CA125-RELATED"/>
    <property type="match status" value="1"/>
</dbReference>
<sequence length="1344" mass="149213">MEENICVTVRLVDRPDSEQPEPFFIEASLKWRDLEAMIRALYETPQKEIDVRYLDDENDQVMISCEEEFLLAIRYCKDTENVLQLTVRSRDADAATSEVIEVTCPPTEGEATEAEVSPDSTKAECPPPAEEQEHVMVPGATSGANAVAIEMPECPMEVQERVDEQAEKQEVEAAEKEDVTTSHQTEAAEPAEMAETGEIAHKSGRDAETGYWMVTGDGTKKRKTPAAATQKTGLVSAGVEGLPIQEKPAAAPKNLKKRDRQTEALAGIGKAEKRHKSDKESKEDLSTSGPVSGNMSFPAFVAFMGKLKKELRSEIVHDVTRKTVKQVLRGLESLQLQAHQETGTPQEVKTRANNWPVFTHDAILCDNCERTIVGPRYKCGNCLNYDLCEECENQAGVHDENHVFLKLRRPCHMAGYRHGKRAPLLKHLIYTTKIIEECAEPEQEKAWLNHGEVDLEKLARKREKLKHMELKMKEKVARKEEKLKRRYERLSTQFREQLPLLKKERIEVPYGTLNATFVRDVTLPDGIEVEPGVWLTKTWRMGNSGTMAWPPGTVLRLMWTSLRTEREEVPVPQVAPGAEVDITVHLLAPSSKGRYESYWHLVCNGKSVGHRVYCIVKVERDLDEEPEAEPATAVVPMLKELCSDNMENLSSKMTQLTISVEQQENEDEPQEDSGNEEEKEAVECEDEAGVRAGKEEPLSVAGMNDMLSFVMVDVERPERPRRPPPQVVKQSYDDKEFWVKKLSALPGQGEPATPNNTPLDVSPPPERTIPIPEPELLRKLSLEAEASPQQDAQESDQAPSSELPDEKTAPVNPEIKEEKESAQSSSAEDVSSLENIDEEDASPATAGLNLELLEPTPVGPHQEIEGEVLAATENGLQAGRHLYDEGEVRPGQTPENELRWWEDRESSPVSTASSVEVVSAGELEGDAEAERTTDLSEYMAQRTIFPPHGWTEELAYDHLDVESLDSLSDDSSFDEDFFIVKLPDCFDLSKPLVYDSALAQASSSTVHEYLVQQKKSADEVPEAESKSDTEEDEQDEDVSQQPSLDDMLQASGSITTPTLIPTAAPTSLQAPACSDTSDTPAQVSEDTSNVEAAAGEFQDAPEPPAEDGTPSSSSSAAEATSAESAPLSGERPSAESGDAEGGAAAGATGAEENPCENMDPSQQVNQLMQSAVAVASKAAVRAFTTAKDVFYTLQARQYEWKPSTWKPPQSTWKPTQSRWTPPESEWKPPANTWKPPADEWKPPSGDWRPPTNEWKPPSDEWQPPADDWQPPQETLPKEPLGEESGVDGGEEEPQNTEPMARLWEMGFFNRDLNQRLLDKHNGDLEPVVQELLQNLDNDWAEMRH</sequence>
<feature type="region of interest" description="Disordered" evidence="8">
    <location>
        <begin position="715"/>
        <end position="859"/>
    </location>
</feature>
<feature type="region of interest" description="Disordered" evidence="8">
    <location>
        <begin position="882"/>
        <end position="934"/>
    </location>
</feature>
<dbReference type="Gene3D" id="3.30.60.90">
    <property type="match status" value="1"/>
</dbReference>
<dbReference type="Pfam" id="PF00569">
    <property type="entry name" value="ZZ"/>
    <property type="match status" value="1"/>
</dbReference>
<keyword evidence="3 6" id="KW-0863">Zinc-finger</keyword>
<dbReference type="Proteomes" id="UP001519460">
    <property type="component" value="Unassembled WGS sequence"/>
</dbReference>
<evidence type="ECO:0000256" key="5">
    <source>
        <dbReference type="ARBA" id="ARBA00023329"/>
    </source>
</evidence>
<dbReference type="InterPro" id="IPR000433">
    <property type="entry name" value="Znf_ZZ"/>
</dbReference>
<dbReference type="EMBL" id="JACVVK020000032">
    <property type="protein sequence ID" value="KAK7501270.1"/>
    <property type="molecule type" value="Genomic_DNA"/>
</dbReference>
<dbReference type="InterPro" id="IPR013783">
    <property type="entry name" value="Ig-like_fold"/>
</dbReference>
<dbReference type="SUPFAM" id="SSF57850">
    <property type="entry name" value="RING/U-box"/>
    <property type="match status" value="1"/>
</dbReference>
<name>A0ABD0LPX7_9CAEN</name>
<feature type="compositionally biased region" description="Polar residues" evidence="8">
    <location>
        <begin position="787"/>
        <end position="800"/>
    </location>
</feature>
<dbReference type="SUPFAM" id="SSF46934">
    <property type="entry name" value="UBA-like"/>
    <property type="match status" value="1"/>
</dbReference>
<keyword evidence="7" id="KW-0175">Coiled coil</keyword>
<feature type="compositionally biased region" description="Basic and acidic residues" evidence="8">
    <location>
        <begin position="688"/>
        <end position="697"/>
    </location>
</feature>
<feature type="compositionally biased region" description="Low complexity" evidence="8">
    <location>
        <begin position="907"/>
        <end position="922"/>
    </location>
</feature>
<feature type="region of interest" description="Disordered" evidence="8">
    <location>
        <begin position="661"/>
        <end position="699"/>
    </location>
</feature>
<evidence type="ECO:0000256" key="2">
    <source>
        <dbReference type="ARBA" id="ARBA00022723"/>
    </source>
</evidence>
<proteinExistence type="predicted"/>
<keyword evidence="4" id="KW-0862">Zinc</keyword>
<comment type="caution">
    <text evidence="12">The sequence shown here is derived from an EMBL/GenBank/DDBJ whole genome shotgun (WGS) entry which is preliminary data.</text>
</comment>
<dbReference type="Gene3D" id="2.60.40.10">
    <property type="entry name" value="Immunoglobulins"/>
    <property type="match status" value="1"/>
</dbReference>
<evidence type="ECO:0000313" key="12">
    <source>
        <dbReference type="EMBL" id="KAK7501270.1"/>
    </source>
</evidence>
<evidence type="ECO:0000259" key="11">
    <source>
        <dbReference type="PROSITE" id="PS51745"/>
    </source>
</evidence>
<feature type="compositionally biased region" description="Basic and acidic residues" evidence="8">
    <location>
        <begin position="804"/>
        <end position="821"/>
    </location>
</feature>
<feature type="region of interest" description="Disordered" evidence="8">
    <location>
        <begin position="1202"/>
        <end position="1296"/>
    </location>
</feature>
<dbReference type="CDD" id="cd14319">
    <property type="entry name" value="UBA_NBR1"/>
    <property type="match status" value="1"/>
</dbReference>
<feature type="compositionally biased region" description="Low complexity" evidence="8">
    <location>
        <begin position="822"/>
        <end position="832"/>
    </location>
</feature>
<dbReference type="Pfam" id="PF00564">
    <property type="entry name" value="PB1"/>
    <property type="match status" value="1"/>
</dbReference>
<evidence type="ECO:0000256" key="3">
    <source>
        <dbReference type="ARBA" id="ARBA00022771"/>
    </source>
</evidence>
<dbReference type="GO" id="GO:0070013">
    <property type="term" value="C:intracellular organelle lumen"/>
    <property type="evidence" value="ECO:0007669"/>
    <property type="project" value="UniProtKB-ARBA"/>
</dbReference>
<feature type="compositionally biased region" description="Acidic residues" evidence="8">
    <location>
        <begin position="1284"/>
        <end position="1294"/>
    </location>
</feature>
<feature type="region of interest" description="Disordered" evidence="8">
    <location>
        <begin position="159"/>
        <end position="291"/>
    </location>
</feature>
<dbReference type="FunFam" id="2.60.40.10:FF:000199">
    <property type="entry name" value="next to BRCA1 gene 1 protein-like"/>
    <property type="match status" value="1"/>
</dbReference>
<dbReference type="InterPro" id="IPR009060">
    <property type="entry name" value="UBA-like_sf"/>
</dbReference>
<evidence type="ECO:0000256" key="6">
    <source>
        <dbReference type="PROSITE-ProRule" id="PRU00228"/>
    </source>
</evidence>
<evidence type="ECO:0000256" key="8">
    <source>
        <dbReference type="SAM" id="MobiDB-lite"/>
    </source>
</evidence>
<feature type="compositionally biased region" description="Low complexity" evidence="8">
    <location>
        <begin position="1259"/>
        <end position="1272"/>
    </location>
</feature>
<feature type="compositionally biased region" description="Basic and acidic residues" evidence="8">
    <location>
        <begin position="275"/>
        <end position="285"/>
    </location>
</feature>
<evidence type="ECO:0008006" key="14">
    <source>
        <dbReference type="Google" id="ProtNLM"/>
    </source>
</evidence>
<dbReference type="SUPFAM" id="SSF54277">
    <property type="entry name" value="CAD &amp; PB1 domains"/>
    <property type="match status" value="1"/>
</dbReference>
<dbReference type="Gene3D" id="1.10.8.10">
    <property type="entry name" value="DNA helicase RuvA subunit, C-terminal domain"/>
    <property type="match status" value="1"/>
</dbReference>
<dbReference type="CDD" id="cd14947">
    <property type="entry name" value="NBR1_like"/>
    <property type="match status" value="1"/>
</dbReference>
<dbReference type="PANTHER" id="PTHR20930:SF2">
    <property type="entry name" value="NEXT TO BRCA1 GENE 1 PROTEIN"/>
    <property type="match status" value="1"/>
</dbReference>
<feature type="compositionally biased region" description="Low complexity" evidence="8">
    <location>
        <begin position="1109"/>
        <end position="1126"/>
    </location>
</feature>
<feature type="region of interest" description="Disordered" evidence="8">
    <location>
        <begin position="1012"/>
        <end position="1163"/>
    </location>
</feature>
<reference evidence="12 13" key="1">
    <citation type="journal article" date="2023" name="Sci. Data">
        <title>Genome assembly of the Korean intertidal mud-creeper Batillaria attramentaria.</title>
        <authorList>
            <person name="Patra A.K."/>
            <person name="Ho P.T."/>
            <person name="Jun S."/>
            <person name="Lee S.J."/>
            <person name="Kim Y."/>
            <person name="Won Y.J."/>
        </authorList>
    </citation>
    <scope>NUCLEOTIDE SEQUENCE [LARGE SCALE GENOMIC DNA]</scope>
    <source>
        <strain evidence="12">Wonlab-2016</strain>
    </source>
</reference>
<feature type="compositionally biased region" description="Pro residues" evidence="8">
    <location>
        <begin position="761"/>
        <end position="773"/>
    </location>
</feature>
<dbReference type="InterPro" id="IPR000270">
    <property type="entry name" value="PB1_dom"/>
</dbReference>
<feature type="compositionally biased region" description="Basic and acidic residues" evidence="8">
    <location>
        <begin position="896"/>
        <end position="906"/>
    </location>
</feature>
<feature type="compositionally biased region" description="Acidic residues" evidence="8">
    <location>
        <begin position="663"/>
        <end position="687"/>
    </location>
</feature>
<feature type="compositionally biased region" description="Basic and acidic residues" evidence="8">
    <location>
        <begin position="1015"/>
        <end position="1028"/>
    </location>
</feature>
<evidence type="ECO:0000256" key="1">
    <source>
        <dbReference type="ARBA" id="ARBA00004419"/>
    </source>
</evidence>
<feature type="compositionally biased region" description="Polar residues" evidence="8">
    <location>
        <begin position="1206"/>
        <end position="1219"/>
    </location>
</feature>
<feature type="compositionally biased region" description="Polar residues" evidence="8">
    <location>
        <begin position="1074"/>
        <end position="1090"/>
    </location>
</feature>
<feature type="coiled-coil region" evidence="7">
    <location>
        <begin position="455"/>
        <end position="493"/>
    </location>
</feature>
<feature type="domain" description="PB1" evidence="11">
    <location>
        <begin position="4"/>
        <end position="90"/>
    </location>
</feature>
<dbReference type="Pfam" id="PF16158">
    <property type="entry name" value="N_BRCA1_IG"/>
    <property type="match status" value="1"/>
</dbReference>
<evidence type="ECO:0000256" key="4">
    <source>
        <dbReference type="ARBA" id="ARBA00022833"/>
    </source>
</evidence>
<dbReference type="InterPro" id="IPR043145">
    <property type="entry name" value="Znf_ZZ_sf"/>
</dbReference>
<dbReference type="PROSITE" id="PS50135">
    <property type="entry name" value="ZF_ZZ_2"/>
    <property type="match status" value="1"/>
</dbReference>
<feature type="domain" description="UBA" evidence="9">
    <location>
        <begin position="1293"/>
        <end position="1334"/>
    </location>
</feature>
<feature type="region of interest" description="Disordered" evidence="8">
    <location>
        <begin position="108"/>
        <end position="131"/>
    </location>
</feature>
<dbReference type="InterPro" id="IPR015940">
    <property type="entry name" value="UBA"/>
</dbReference>
<dbReference type="FunFam" id="3.30.60.90:FF:000007">
    <property type="entry name" value="Next to BRCA1 gene 1 protein"/>
    <property type="match status" value="1"/>
</dbReference>
<dbReference type="SMART" id="SM00666">
    <property type="entry name" value="PB1"/>
    <property type="match status" value="1"/>
</dbReference>
<dbReference type="CDD" id="cd02340">
    <property type="entry name" value="ZZ_NBR1_like"/>
    <property type="match status" value="1"/>
</dbReference>
<gene>
    <name evidence="12" type="ORF">BaRGS_00007395</name>
</gene>
<feature type="compositionally biased region" description="Low complexity" evidence="8">
    <location>
        <begin position="1053"/>
        <end position="1068"/>
    </location>
</feature>
<organism evidence="12 13">
    <name type="scientific">Batillaria attramentaria</name>
    <dbReference type="NCBI Taxonomy" id="370345"/>
    <lineage>
        <taxon>Eukaryota</taxon>
        <taxon>Metazoa</taxon>
        <taxon>Spiralia</taxon>
        <taxon>Lophotrochozoa</taxon>
        <taxon>Mollusca</taxon>
        <taxon>Gastropoda</taxon>
        <taxon>Caenogastropoda</taxon>
        <taxon>Sorbeoconcha</taxon>
        <taxon>Cerithioidea</taxon>
        <taxon>Batillariidae</taxon>
        <taxon>Batillaria</taxon>
    </lineage>
</organism>
<dbReference type="InterPro" id="IPR032350">
    <property type="entry name" value="Nbr1_FW"/>
</dbReference>
<accession>A0ABD0LPX7</accession>
<keyword evidence="2" id="KW-0479">Metal-binding</keyword>
<dbReference type="PROSITE" id="PS01357">
    <property type="entry name" value="ZF_ZZ_1"/>
    <property type="match status" value="1"/>
</dbReference>
<dbReference type="GO" id="GO:0008270">
    <property type="term" value="F:zinc ion binding"/>
    <property type="evidence" value="ECO:0007669"/>
    <property type="project" value="UniProtKB-KW"/>
</dbReference>
<keyword evidence="13" id="KW-1185">Reference proteome</keyword>
<dbReference type="CDD" id="cd05992">
    <property type="entry name" value="PB1"/>
    <property type="match status" value="1"/>
</dbReference>
<dbReference type="PROSITE" id="PS51745">
    <property type="entry name" value="PB1"/>
    <property type="match status" value="1"/>
</dbReference>